<dbReference type="OrthoDB" id="2449353at2759"/>
<name>A0A015MAU2_RHIIW</name>
<protein>
    <submittedName>
        <fullName evidence="2">Uncharacterized protein</fullName>
    </submittedName>
</protein>
<reference evidence="2 3" key="1">
    <citation type="submission" date="2014-02" db="EMBL/GenBank/DDBJ databases">
        <title>Single nucleus genome sequencing reveals high similarity among nuclei of an endomycorrhizal fungus.</title>
        <authorList>
            <person name="Lin K."/>
            <person name="Geurts R."/>
            <person name="Zhang Z."/>
            <person name="Limpens E."/>
            <person name="Saunders D.G."/>
            <person name="Mu D."/>
            <person name="Pang E."/>
            <person name="Cao H."/>
            <person name="Cha H."/>
            <person name="Lin T."/>
            <person name="Zhou Q."/>
            <person name="Shang Y."/>
            <person name="Li Y."/>
            <person name="Ivanov S."/>
            <person name="Sharma T."/>
            <person name="Velzen R.V."/>
            <person name="Ruijter N.D."/>
            <person name="Aanen D.K."/>
            <person name="Win J."/>
            <person name="Kamoun S."/>
            <person name="Bisseling T."/>
            <person name="Huang S."/>
        </authorList>
    </citation>
    <scope>NUCLEOTIDE SEQUENCE [LARGE SCALE GENOMIC DNA]</scope>
    <source>
        <strain evidence="3">DAOM197198w</strain>
    </source>
</reference>
<keyword evidence="3" id="KW-1185">Reference proteome</keyword>
<evidence type="ECO:0000256" key="1">
    <source>
        <dbReference type="SAM" id="MobiDB-lite"/>
    </source>
</evidence>
<dbReference type="Proteomes" id="UP000022910">
    <property type="component" value="Unassembled WGS sequence"/>
</dbReference>
<evidence type="ECO:0000313" key="3">
    <source>
        <dbReference type="Proteomes" id="UP000022910"/>
    </source>
</evidence>
<dbReference type="EMBL" id="JEMT01023713">
    <property type="protein sequence ID" value="EXX63963.1"/>
    <property type="molecule type" value="Genomic_DNA"/>
</dbReference>
<dbReference type="AlphaFoldDB" id="A0A015MAU2"/>
<gene>
    <name evidence="2" type="ORF">RirG_147380</name>
</gene>
<proteinExistence type="predicted"/>
<feature type="compositionally biased region" description="Polar residues" evidence="1">
    <location>
        <begin position="74"/>
        <end position="84"/>
    </location>
</feature>
<dbReference type="HOGENOM" id="CLU_050097_1_0_1"/>
<feature type="region of interest" description="Disordered" evidence="1">
    <location>
        <begin position="61"/>
        <end position="118"/>
    </location>
</feature>
<evidence type="ECO:0000313" key="2">
    <source>
        <dbReference type="EMBL" id="EXX63963.1"/>
    </source>
</evidence>
<comment type="caution">
    <text evidence="2">The sequence shown here is derived from an EMBL/GenBank/DDBJ whole genome shotgun (WGS) entry which is preliminary data.</text>
</comment>
<sequence length="135" mass="15197">MATFASVFKIIQTSKEKRKLIGYFENWKATLKALDKPQVFLTIGKELKWCQHFMPNLKKALNKPKVKNIPNKKSGNAGQQSGNVNLKKKDHKFSPNTNKQVTPKLKSNKKKKAKGGGNTNKEILAEILVLLPNLV</sequence>
<accession>A0A015MAU2</accession>
<organism evidence="2 3">
    <name type="scientific">Rhizophagus irregularis (strain DAOM 197198w)</name>
    <name type="common">Glomus intraradices</name>
    <dbReference type="NCBI Taxonomy" id="1432141"/>
    <lineage>
        <taxon>Eukaryota</taxon>
        <taxon>Fungi</taxon>
        <taxon>Fungi incertae sedis</taxon>
        <taxon>Mucoromycota</taxon>
        <taxon>Glomeromycotina</taxon>
        <taxon>Glomeromycetes</taxon>
        <taxon>Glomerales</taxon>
        <taxon>Glomeraceae</taxon>
        <taxon>Rhizophagus</taxon>
    </lineage>
</organism>